<keyword evidence="7" id="KW-1185">Reference proteome</keyword>
<evidence type="ECO:0000313" key="7">
    <source>
        <dbReference type="Proteomes" id="UP000694383"/>
    </source>
</evidence>
<keyword evidence="2" id="KW-0964">Secreted</keyword>
<evidence type="ECO:0000256" key="2">
    <source>
        <dbReference type="ARBA" id="ARBA00022525"/>
    </source>
</evidence>
<reference evidence="6" key="2">
    <citation type="submission" date="2025-09" db="UniProtKB">
        <authorList>
            <consortium name="Ensembl"/>
        </authorList>
    </citation>
    <scope>IDENTIFICATION</scope>
</reference>
<dbReference type="InterPro" id="IPR001314">
    <property type="entry name" value="Peptidase_S1A"/>
</dbReference>
<dbReference type="PANTHER" id="PTHR24271">
    <property type="entry name" value="KALLIKREIN-RELATED"/>
    <property type="match status" value="1"/>
</dbReference>
<reference evidence="6" key="1">
    <citation type="submission" date="2025-08" db="UniProtKB">
        <authorList>
            <consortium name="Ensembl"/>
        </authorList>
    </citation>
    <scope>IDENTIFICATION</scope>
</reference>
<evidence type="ECO:0000313" key="6">
    <source>
        <dbReference type="Ensembl" id="ENSOSIP00000009320.1"/>
    </source>
</evidence>
<dbReference type="PROSITE" id="PS00134">
    <property type="entry name" value="TRYPSIN_HIS"/>
    <property type="match status" value="1"/>
</dbReference>
<evidence type="ECO:0000256" key="3">
    <source>
        <dbReference type="ARBA" id="ARBA00023157"/>
    </source>
</evidence>
<dbReference type="GO" id="GO:0005576">
    <property type="term" value="C:extracellular region"/>
    <property type="evidence" value="ECO:0007669"/>
    <property type="project" value="UniProtKB-SubCell"/>
</dbReference>
<sequence>MLRLYKVEQHSFKGTMLRQTSTMHALHDLMLLSFLLCLGTKADGSEIVNGTEVPDGKMLYMVSVQNATDHICGGFLYNEEFVITAAHCDSEKARVSHVVLGSNNLNNINKTMRIKIKKCKHEDYTKTASGHDIMLLQLTKKVKLSNKVEQIKLPKSGTNVSANTKCTVAGWGNTETRGKVMKKLRMVEVSVIDLNQCKRVWKKSNGNFPNNIVCAGGYKVNQGFCQGDSGGPLVCDETAVGIVSFNYKHDCDYPNRPNVYTDVSKYIDWIKKTVKQKKCK</sequence>
<evidence type="ECO:0000256" key="4">
    <source>
        <dbReference type="SAM" id="SignalP"/>
    </source>
</evidence>
<dbReference type="CDD" id="cd00190">
    <property type="entry name" value="Tryp_SPc"/>
    <property type="match status" value="1"/>
</dbReference>
<keyword evidence="4" id="KW-0732">Signal</keyword>
<evidence type="ECO:0000256" key="1">
    <source>
        <dbReference type="ARBA" id="ARBA00004613"/>
    </source>
</evidence>
<organism evidence="6 7">
    <name type="scientific">Oryzias sinensis</name>
    <name type="common">Chinese medaka</name>
    <dbReference type="NCBI Taxonomy" id="183150"/>
    <lineage>
        <taxon>Eukaryota</taxon>
        <taxon>Metazoa</taxon>
        <taxon>Chordata</taxon>
        <taxon>Craniata</taxon>
        <taxon>Vertebrata</taxon>
        <taxon>Euteleostomi</taxon>
        <taxon>Actinopterygii</taxon>
        <taxon>Neopterygii</taxon>
        <taxon>Teleostei</taxon>
        <taxon>Neoteleostei</taxon>
        <taxon>Acanthomorphata</taxon>
        <taxon>Ovalentaria</taxon>
        <taxon>Atherinomorphae</taxon>
        <taxon>Beloniformes</taxon>
        <taxon>Adrianichthyidae</taxon>
        <taxon>Oryziinae</taxon>
        <taxon>Oryzias</taxon>
    </lineage>
</organism>
<accession>A0A8C8DJB7</accession>
<feature type="signal peptide" evidence="4">
    <location>
        <begin position="1"/>
        <end position="44"/>
    </location>
</feature>
<dbReference type="GO" id="GO:0006508">
    <property type="term" value="P:proteolysis"/>
    <property type="evidence" value="ECO:0007669"/>
    <property type="project" value="InterPro"/>
</dbReference>
<dbReference type="InterPro" id="IPR018114">
    <property type="entry name" value="TRYPSIN_HIS"/>
</dbReference>
<dbReference type="GO" id="GO:0004252">
    <property type="term" value="F:serine-type endopeptidase activity"/>
    <property type="evidence" value="ECO:0007669"/>
    <property type="project" value="InterPro"/>
</dbReference>
<dbReference type="Ensembl" id="ENSOSIT00000009936.1">
    <property type="protein sequence ID" value="ENSOSIP00000009320.1"/>
    <property type="gene ID" value="ENSOSIG00000005926.1"/>
</dbReference>
<feature type="domain" description="Peptidase S1" evidence="5">
    <location>
        <begin position="47"/>
        <end position="275"/>
    </location>
</feature>
<dbReference type="FunFam" id="2.40.10.10:FF:000047">
    <property type="entry name" value="Trypsin eta"/>
    <property type="match status" value="1"/>
</dbReference>
<dbReference type="Gene3D" id="2.40.10.10">
    <property type="entry name" value="Trypsin-like serine proteases"/>
    <property type="match status" value="1"/>
</dbReference>
<dbReference type="Proteomes" id="UP000694383">
    <property type="component" value="Unplaced"/>
</dbReference>
<dbReference type="InterPro" id="IPR001254">
    <property type="entry name" value="Trypsin_dom"/>
</dbReference>
<feature type="chain" id="PRO_5034232304" description="Peptidase S1 domain-containing protein" evidence="4">
    <location>
        <begin position="45"/>
        <end position="280"/>
    </location>
</feature>
<dbReference type="PRINTS" id="PR00722">
    <property type="entry name" value="CHYMOTRYPSIN"/>
</dbReference>
<keyword evidence="3" id="KW-1015">Disulfide bond</keyword>
<dbReference type="AlphaFoldDB" id="A0A8C8DJB7"/>
<dbReference type="InterPro" id="IPR043504">
    <property type="entry name" value="Peptidase_S1_PA_chymotrypsin"/>
</dbReference>
<dbReference type="PROSITE" id="PS50240">
    <property type="entry name" value="TRYPSIN_DOM"/>
    <property type="match status" value="1"/>
</dbReference>
<dbReference type="Pfam" id="PF00089">
    <property type="entry name" value="Trypsin"/>
    <property type="match status" value="1"/>
</dbReference>
<dbReference type="SMART" id="SM00020">
    <property type="entry name" value="Tryp_SPc"/>
    <property type="match status" value="1"/>
</dbReference>
<dbReference type="PANTHER" id="PTHR24271:SF87">
    <property type="entry name" value="ARGININE ESTERASE-LIKE-RELATED"/>
    <property type="match status" value="1"/>
</dbReference>
<dbReference type="InterPro" id="IPR009003">
    <property type="entry name" value="Peptidase_S1_PA"/>
</dbReference>
<proteinExistence type="predicted"/>
<comment type="subcellular location">
    <subcellularLocation>
        <location evidence="1">Secreted</location>
    </subcellularLocation>
</comment>
<name>A0A8C8DJB7_9TELE</name>
<dbReference type="GO" id="GO:0051604">
    <property type="term" value="P:protein maturation"/>
    <property type="evidence" value="ECO:0007669"/>
    <property type="project" value="UniProtKB-ARBA"/>
</dbReference>
<dbReference type="GeneTree" id="ENSGT00910000144271"/>
<evidence type="ECO:0000259" key="5">
    <source>
        <dbReference type="PROSITE" id="PS50240"/>
    </source>
</evidence>
<dbReference type="SUPFAM" id="SSF50494">
    <property type="entry name" value="Trypsin-like serine proteases"/>
    <property type="match status" value="1"/>
</dbReference>
<protein>
    <recommendedName>
        <fullName evidence="5">Peptidase S1 domain-containing protein</fullName>
    </recommendedName>
</protein>